<keyword evidence="5" id="KW-0560">Oxidoreductase</keyword>
<dbReference type="Proteomes" id="UP001275084">
    <property type="component" value="Unassembled WGS sequence"/>
</dbReference>
<evidence type="ECO:0000313" key="7">
    <source>
        <dbReference type="EMBL" id="KAK3342135.1"/>
    </source>
</evidence>
<evidence type="ECO:0000256" key="1">
    <source>
        <dbReference type="ARBA" id="ARBA00001974"/>
    </source>
</evidence>
<comment type="similarity">
    <text evidence="2">Belongs to the MSOX/MTOX family.</text>
</comment>
<dbReference type="Gene3D" id="3.50.50.60">
    <property type="entry name" value="FAD/NAD(P)-binding domain"/>
    <property type="match status" value="1"/>
</dbReference>
<reference evidence="7" key="2">
    <citation type="submission" date="2023-06" db="EMBL/GenBank/DDBJ databases">
        <authorList>
            <consortium name="Lawrence Berkeley National Laboratory"/>
            <person name="Haridas S."/>
            <person name="Hensen N."/>
            <person name="Bonometti L."/>
            <person name="Westerberg I."/>
            <person name="Brannstrom I.O."/>
            <person name="Guillou S."/>
            <person name="Cros-Aarteil S."/>
            <person name="Calhoun S."/>
            <person name="Kuo A."/>
            <person name="Mondo S."/>
            <person name="Pangilinan J."/>
            <person name="Riley R."/>
            <person name="Labutti K."/>
            <person name="Andreopoulos B."/>
            <person name="Lipzen A."/>
            <person name="Chen C."/>
            <person name="Yanf M."/>
            <person name="Daum C."/>
            <person name="Ng V."/>
            <person name="Clum A."/>
            <person name="Steindorff A."/>
            <person name="Ohm R."/>
            <person name="Martin F."/>
            <person name="Silar P."/>
            <person name="Natvig D."/>
            <person name="Lalanne C."/>
            <person name="Gautier V."/>
            <person name="Ament-Velasquez S.L."/>
            <person name="Kruys A."/>
            <person name="Hutchinson M.I."/>
            <person name="Powell A.J."/>
            <person name="Barry K."/>
            <person name="Miller A.N."/>
            <person name="Grigoriev I.V."/>
            <person name="Debuchy R."/>
            <person name="Gladieux P."/>
            <person name="Thoren M.H."/>
            <person name="Johannesson H."/>
        </authorList>
    </citation>
    <scope>NUCLEOTIDE SEQUENCE</scope>
    <source>
        <strain evidence="7">CBS 955.72</strain>
    </source>
</reference>
<dbReference type="GO" id="GO:0050660">
    <property type="term" value="F:flavin adenine dinucleotide binding"/>
    <property type="evidence" value="ECO:0007669"/>
    <property type="project" value="InterPro"/>
</dbReference>
<comment type="caution">
    <text evidence="7">The sequence shown here is derived from an EMBL/GenBank/DDBJ whole genome shotgun (WGS) entry which is preliminary data.</text>
</comment>
<evidence type="ECO:0000256" key="2">
    <source>
        <dbReference type="ARBA" id="ARBA00010989"/>
    </source>
</evidence>
<evidence type="ECO:0000256" key="3">
    <source>
        <dbReference type="ARBA" id="ARBA00022630"/>
    </source>
</evidence>
<comment type="cofactor">
    <cofactor evidence="1">
        <name>FAD</name>
        <dbReference type="ChEBI" id="CHEBI:57692"/>
    </cofactor>
</comment>
<dbReference type="SUPFAM" id="SSF51905">
    <property type="entry name" value="FAD/NAD(P)-binding domain"/>
    <property type="match status" value="1"/>
</dbReference>
<dbReference type="PANTHER" id="PTHR10961:SF37">
    <property type="entry name" value="FAD DEPENDENT OXIDOREDUCTASE DOMAIN-CONTAINING PROTEIN"/>
    <property type="match status" value="1"/>
</dbReference>
<keyword evidence="3" id="KW-0285">Flavoprotein</keyword>
<dbReference type="EMBL" id="JAUIQD010000008">
    <property type="protein sequence ID" value="KAK3342135.1"/>
    <property type="molecule type" value="Genomic_DNA"/>
</dbReference>
<keyword evidence="8" id="KW-1185">Reference proteome</keyword>
<name>A0AAJ0H7L4_9PEZI</name>
<reference evidence="7" key="1">
    <citation type="journal article" date="2023" name="Mol. Phylogenet. Evol.">
        <title>Genome-scale phylogeny and comparative genomics of the fungal order Sordariales.</title>
        <authorList>
            <person name="Hensen N."/>
            <person name="Bonometti L."/>
            <person name="Westerberg I."/>
            <person name="Brannstrom I.O."/>
            <person name="Guillou S."/>
            <person name="Cros-Aarteil S."/>
            <person name="Calhoun S."/>
            <person name="Haridas S."/>
            <person name="Kuo A."/>
            <person name="Mondo S."/>
            <person name="Pangilinan J."/>
            <person name="Riley R."/>
            <person name="LaButti K."/>
            <person name="Andreopoulos B."/>
            <person name="Lipzen A."/>
            <person name="Chen C."/>
            <person name="Yan M."/>
            <person name="Daum C."/>
            <person name="Ng V."/>
            <person name="Clum A."/>
            <person name="Steindorff A."/>
            <person name="Ohm R.A."/>
            <person name="Martin F."/>
            <person name="Silar P."/>
            <person name="Natvig D.O."/>
            <person name="Lalanne C."/>
            <person name="Gautier V."/>
            <person name="Ament-Velasquez S.L."/>
            <person name="Kruys A."/>
            <person name="Hutchinson M.I."/>
            <person name="Powell A.J."/>
            <person name="Barry K."/>
            <person name="Miller A.N."/>
            <person name="Grigoriev I.V."/>
            <person name="Debuchy R."/>
            <person name="Gladieux P."/>
            <person name="Hiltunen Thoren M."/>
            <person name="Johannesson H."/>
        </authorList>
    </citation>
    <scope>NUCLEOTIDE SEQUENCE</scope>
    <source>
        <strain evidence="7">CBS 955.72</strain>
    </source>
</reference>
<gene>
    <name evidence="7" type="ORF">B0T25DRAFT_560058</name>
</gene>
<accession>A0AAJ0H7L4</accession>
<evidence type="ECO:0000256" key="5">
    <source>
        <dbReference type="ARBA" id="ARBA00023002"/>
    </source>
</evidence>
<evidence type="ECO:0000256" key="4">
    <source>
        <dbReference type="ARBA" id="ARBA00022827"/>
    </source>
</evidence>
<dbReference type="GO" id="GO:0051698">
    <property type="term" value="F:saccharopine oxidase activity"/>
    <property type="evidence" value="ECO:0007669"/>
    <property type="project" value="TreeGrafter"/>
</dbReference>
<evidence type="ECO:0000259" key="6">
    <source>
        <dbReference type="Pfam" id="PF01266"/>
    </source>
</evidence>
<dbReference type="GO" id="GO:0008115">
    <property type="term" value="F:sarcosine oxidase activity"/>
    <property type="evidence" value="ECO:0007669"/>
    <property type="project" value="TreeGrafter"/>
</dbReference>
<sequence>MFWRRAFVLGRPSLPSLPQWGQLGRRGLNIDAKSSKSTKMAATEASYLIVGAGVFGAATALELKRANPLANVTLVDRTEFPNPSAASHDLNKIVRADYGDVMYMKLALEAQELWRNDPIYKPYYHQVGMLYAESKGMGKSFIANYKKLGIDYASEFMSTEEARTRFSGAFRAANWEGVTQTYFNPRSGWGDGAGALRSVIQAGVDIGVTYKAAPVSKLALDEADKCVGVTLEDGGELRADQVVLCVGAWTPFFLAESAPNSQQLQTGDRMVAAGAIQCCATFPEDQAYKFKDVPVVFNAMAHTEGESIPPTAENRLKFNYEASFTNKSYHESSRQTLSIPPRRTSRSTWSQDVPQGLKDEIKTVVKHTYGDWIEGLEIESYRMCWDAITPNQDFIISPHPHCQGLYVATGGSFHSWKFVPVLGRYVVQMLQGTLSDELAARWAWDRPADGGALPEFLPHRDLKDIPGYVG</sequence>
<feature type="domain" description="FAD dependent oxidoreductase" evidence="6">
    <location>
        <begin position="47"/>
        <end position="429"/>
    </location>
</feature>
<dbReference type="InterPro" id="IPR006076">
    <property type="entry name" value="FAD-dep_OxRdtase"/>
</dbReference>
<keyword evidence="4" id="KW-0274">FAD</keyword>
<proteinExistence type="inferred from homology"/>
<dbReference type="Pfam" id="PF01266">
    <property type="entry name" value="DAO"/>
    <property type="match status" value="1"/>
</dbReference>
<dbReference type="InterPro" id="IPR045170">
    <property type="entry name" value="MTOX"/>
</dbReference>
<dbReference type="Gene3D" id="3.30.9.10">
    <property type="entry name" value="D-Amino Acid Oxidase, subunit A, domain 2"/>
    <property type="match status" value="1"/>
</dbReference>
<organism evidence="7 8">
    <name type="scientific">Lasiosphaeria hispida</name>
    <dbReference type="NCBI Taxonomy" id="260671"/>
    <lineage>
        <taxon>Eukaryota</taxon>
        <taxon>Fungi</taxon>
        <taxon>Dikarya</taxon>
        <taxon>Ascomycota</taxon>
        <taxon>Pezizomycotina</taxon>
        <taxon>Sordariomycetes</taxon>
        <taxon>Sordariomycetidae</taxon>
        <taxon>Sordariales</taxon>
        <taxon>Lasiosphaeriaceae</taxon>
        <taxon>Lasiosphaeria</taxon>
    </lineage>
</organism>
<dbReference type="InterPro" id="IPR036188">
    <property type="entry name" value="FAD/NAD-bd_sf"/>
</dbReference>
<protein>
    <submittedName>
        <fullName evidence="7">Sarcosine oxidase</fullName>
    </submittedName>
</protein>
<evidence type="ECO:0000313" key="8">
    <source>
        <dbReference type="Proteomes" id="UP001275084"/>
    </source>
</evidence>
<dbReference type="AlphaFoldDB" id="A0AAJ0H7L4"/>
<dbReference type="PANTHER" id="PTHR10961">
    <property type="entry name" value="PEROXISOMAL SARCOSINE OXIDASE"/>
    <property type="match status" value="1"/>
</dbReference>